<evidence type="ECO:0000313" key="1">
    <source>
        <dbReference type="EMBL" id="MFC3110093.1"/>
    </source>
</evidence>
<evidence type="ECO:0008006" key="3">
    <source>
        <dbReference type="Google" id="ProtNLM"/>
    </source>
</evidence>
<accession>A0ABV7F4R5</accession>
<gene>
    <name evidence="1" type="ORF">ACFOFO_19365</name>
</gene>
<dbReference type="RefSeq" id="WP_390332464.1">
    <property type="nucleotide sequence ID" value="NZ_JBHRTP010000068.1"/>
</dbReference>
<proteinExistence type="predicted"/>
<evidence type="ECO:0000313" key="2">
    <source>
        <dbReference type="Proteomes" id="UP001595530"/>
    </source>
</evidence>
<keyword evidence="2" id="KW-1185">Reference proteome</keyword>
<sequence length="175" mass="19493">MKEESLEIFVHDSGRPQVVTARLDETLKEVLARLGVLPGADQFVFIGEAVEALDHPDADSDVHEAANIELTLEQLELRKHKHVHTLTIHRVEVTVYFNGHHKRSFSPAATIATVTEWAKKRSHVDPSAGADLVLALKPSGKQPRPEEHLGELLEPGTHSLEFDLVREVTPQGWQT</sequence>
<reference evidence="2" key="1">
    <citation type="journal article" date="2019" name="Int. J. Syst. Evol. Microbiol.">
        <title>The Global Catalogue of Microorganisms (GCM) 10K type strain sequencing project: providing services to taxonomists for standard genome sequencing and annotation.</title>
        <authorList>
            <consortium name="The Broad Institute Genomics Platform"/>
            <consortium name="The Broad Institute Genome Sequencing Center for Infectious Disease"/>
            <person name="Wu L."/>
            <person name="Ma J."/>
        </authorList>
    </citation>
    <scope>NUCLEOTIDE SEQUENCE [LARGE SCALE GENOMIC DNA]</scope>
    <source>
        <strain evidence="2">KCTC 42986</strain>
    </source>
</reference>
<dbReference type="Proteomes" id="UP001595530">
    <property type="component" value="Unassembled WGS sequence"/>
</dbReference>
<dbReference type="EMBL" id="JBHRTP010000068">
    <property type="protein sequence ID" value="MFC3110093.1"/>
    <property type="molecule type" value="Genomic_DNA"/>
</dbReference>
<organism evidence="1 2">
    <name type="scientific">Undibacterium arcticum</name>
    <dbReference type="NCBI Taxonomy" id="1762892"/>
    <lineage>
        <taxon>Bacteria</taxon>
        <taxon>Pseudomonadati</taxon>
        <taxon>Pseudomonadota</taxon>
        <taxon>Betaproteobacteria</taxon>
        <taxon>Burkholderiales</taxon>
        <taxon>Oxalobacteraceae</taxon>
        <taxon>Undibacterium</taxon>
    </lineage>
</organism>
<protein>
    <recommendedName>
        <fullName evidence="3">Ubiquitin-like domain-containing protein</fullName>
    </recommendedName>
</protein>
<name>A0ABV7F4R5_9BURK</name>
<comment type="caution">
    <text evidence="1">The sequence shown here is derived from an EMBL/GenBank/DDBJ whole genome shotgun (WGS) entry which is preliminary data.</text>
</comment>